<reference evidence="3" key="3">
    <citation type="journal article" date="2018" name="Mol. Plant Microbe Interact.">
        <title>Genome sequence resources for the wheat stripe rust pathogen (Puccinia striiformis f. sp. tritici) and the barley stripe rust pathogen (Puccinia striiformis f. sp. hordei).</title>
        <authorList>
            <person name="Xia C."/>
            <person name="Wang M."/>
            <person name="Yin C."/>
            <person name="Cornejo O.E."/>
            <person name="Hulbert S.H."/>
            <person name="Chen X."/>
        </authorList>
    </citation>
    <scope>NUCLEOTIDE SEQUENCE [LARGE SCALE GENOMIC DNA]</scope>
    <source>
        <strain evidence="3">93TX-2</strain>
    </source>
</reference>
<dbReference type="VEuPathDB" id="FungiDB:PSTT_13516"/>
<organism evidence="2 3">
    <name type="scientific">Puccinia striiformis</name>
    <dbReference type="NCBI Taxonomy" id="27350"/>
    <lineage>
        <taxon>Eukaryota</taxon>
        <taxon>Fungi</taxon>
        <taxon>Dikarya</taxon>
        <taxon>Basidiomycota</taxon>
        <taxon>Pucciniomycotina</taxon>
        <taxon>Pucciniomycetes</taxon>
        <taxon>Pucciniales</taxon>
        <taxon>Pucciniaceae</taxon>
        <taxon>Puccinia</taxon>
    </lineage>
</organism>
<dbReference type="Proteomes" id="UP000238274">
    <property type="component" value="Unassembled WGS sequence"/>
</dbReference>
<dbReference type="EMBL" id="PKSM01000156">
    <property type="protein sequence ID" value="POW06631.1"/>
    <property type="molecule type" value="Genomic_DNA"/>
</dbReference>
<dbReference type="AlphaFoldDB" id="A0A2S4VAU3"/>
<protein>
    <submittedName>
        <fullName evidence="2">Uncharacterized protein</fullName>
    </submittedName>
</protein>
<feature type="region of interest" description="Disordered" evidence="1">
    <location>
        <begin position="1"/>
        <end position="96"/>
    </location>
</feature>
<dbReference type="OrthoDB" id="2506059at2759"/>
<evidence type="ECO:0000256" key="1">
    <source>
        <dbReference type="SAM" id="MobiDB-lite"/>
    </source>
</evidence>
<evidence type="ECO:0000313" key="3">
    <source>
        <dbReference type="Proteomes" id="UP000238274"/>
    </source>
</evidence>
<keyword evidence="3" id="KW-1185">Reference proteome</keyword>
<feature type="compositionally biased region" description="Polar residues" evidence="1">
    <location>
        <begin position="124"/>
        <end position="137"/>
    </location>
</feature>
<gene>
    <name evidence="2" type="ORF">PSHT_10337</name>
</gene>
<sequence>MTPNIPGEREVMQTLSNQVRSTNPTNPQQAANGNDTVPSQTSTSQPATPPLTQPPVQQKANPIRKTRVTRAAAKAPNPSQEVDPATEGTDEIGSTPVQEPLILESLGEMATTLGAAHIPGNAIGQAQQEDTQSSVGQRTKAKESTMDTLVAKLIQAQEDGQDEAADRYFKLIEMLTTKHQPDPQQQVVAQQQTLAVVPTKRKSAHDETTEVRGLKFVWGVSNDHDEIGFVPYFHKNIMEMRGIIPITIFNRKWQEEALAYHAQYRPKEENSSEKGMTARYTGKPYPEELRQTHSQWTINHACARVTLKKYGYNTLIEWLAMHVENCEQIQRKNGFMVALRYDVRVRRNAIAFRVESEGNESLSDFSDFKPQTAEEVYAEARNFNELGFGDINPYARGEARHAWNPVTGTDIIQDEPNKPSTTSQTSTTTTRTKEKQPSNPPTLPARPREAPIARRIPRPAL</sequence>
<reference evidence="3" key="2">
    <citation type="journal article" date="2018" name="BMC Genomics">
        <title>Genomic insights into host adaptation between the wheat stripe rust pathogen (Puccinia striiformis f. sp. tritici) and the barley stripe rust pathogen (Puccinia striiformis f. sp. hordei).</title>
        <authorList>
            <person name="Xia C."/>
            <person name="Wang M."/>
            <person name="Yin C."/>
            <person name="Cornejo O.E."/>
            <person name="Hulbert S.H."/>
            <person name="Chen X."/>
        </authorList>
    </citation>
    <scope>NUCLEOTIDE SEQUENCE [LARGE SCALE GENOMIC DNA]</scope>
    <source>
        <strain evidence="3">93TX-2</strain>
    </source>
</reference>
<feature type="compositionally biased region" description="Low complexity" evidence="1">
    <location>
        <begin position="420"/>
        <end position="430"/>
    </location>
</feature>
<dbReference type="VEuPathDB" id="FungiDB:PSHT_10337"/>
<feature type="region of interest" description="Disordered" evidence="1">
    <location>
        <begin position="124"/>
        <end position="144"/>
    </location>
</feature>
<feature type="region of interest" description="Disordered" evidence="1">
    <location>
        <begin position="409"/>
        <end position="461"/>
    </location>
</feature>
<accession>A0A2S4VAU3</accession>
<proteinExistence type="predicted"/>
<feature type="compositionally biased region" description="Polar residues" evidence="1">
    <location>
        <begin position="13"/>
        <end position="46"/>
    </location>
</feature>
<reference evidence="2 3" key="1">
    <citation type="submission" date="2017-12" db="EMBL/GenBank/DDBJ databases">
        <title>Gene loss provides genomic basis for host adaptation in cereal stripe rust fungi.</title>
        <authorList>
            <person name="Xia C."/>
        </authorList>
    </citation>
    <scope>NUCLEOTIDE SEQUENCE [LARGE SCALE GENOMIC DNA]</scope>
    <source>
        <strain evidence="2 3">93TX-2</strain>
    </source>
</reference>
<comment type="caution">
    <text evidence="2">The sequence shown here is derived from an EMBL/GenBank/DDBJ whole genome shotgun (WGS) entry which is preliminary data.</text>
</comment>
<name>A0A2S4VAU3_9BASI</name>
<evidence type="ECO:0000313" key="2">
    <source>
        <dbReference type="EMBL" id="POW06631.1"/>
    </source>
</evidence>